<reference evidence="1 2" key="1">
    <citation type="submission" date="2018-05" db="EMBL/GenBank/DDBJ databases">
        <title>Genomic Encyclopedia of Type Strains, Phase IV (KMG-IV): sequencing the most valuable type-strain genomes for metagenomic binning, comparative biology and taxonomic classification.</title>
        <authorList>
            <person name="Goeker M."/>
        </authorList>
    </citation>
    <scope>NUCLEOTIDE SEQUENCE [LARGE SCALE GENOMIC DNA]</scope>
    <source>
        <strain evidence="1 2">DSM 16097</strain>
    </source>
</reference>
<organism evidence="1 2">
    <name type="scientific">Roseicyclus mahoneyensis</name>
    <dbReference type="NCBI Taxonomy" id="164332"/>
    <lineage>
        <taxon>Bacteria</taxon>
        <taxon>Pseudomonadati</taxon>
        <taxon>Pseudomonadota</taxon>
        <taxon>Alphaproteobacteria</taxon>
        <taxon>Rhodobacterales</taxon>
        <taxon>Roseobacteraceae</taxon>
        <taxon>Roseicyclus</taxon>
    </lineage>
</organism>
<evidence type="ECO:0000313" key="1">
    <source>
        <dbReference type="EMBL" id="PWK60809.1"/>
    </source>
</evidence>
<gene>
    <name evidence="1" type="ORF">C7455_1036</name>
</gene>
<protein>
    <submittedName>
        <fullName evidence="1">Uncharacterized protein</fullName>
    </submittedName>
</protein>
<dbReference type="InterPro" id="IPR011250">
    <property type="entry name" value="OMP/PagP_B-barrel"/>
</dbReference>
<dbReference type="EMBL" id="QGGW01000003">
    <property type="protein sequence ID" value="PWK60809.1"/>
    <property type="molecule type" value="Genomic_DNA"/>
</dbReference>
<dbReference type="RefSeq" id="WP_146199946.1">
    <property type="nucleotide sequence ID" value="NZ_QGGW01000003.1"/>
</dbReference>
<keyword evidence="2" id="KW-1185">Reference proteome</keyword>
<dbReference type="SUPFAM" id="SSF56925">
    <property type="entry name" value="OMPA-like"/>
    <property type="match status" value="1"/>
</dbReference>
<dbReference type="AlphaFoldDB" id="A0A316GLK1"/>
<accession>A0A316GLK1</accession>
<comment type="caution">
    <text evidence="1">The sequence shown here is derived from an EMBL/GenBank/DDBJ whole genome shotgun (WGS) entry which is preliminary data.</text>
</comment>
<dbReference type="OrthoDB" id="268975at2"/>
<name>A0A316GLK1_9RHOB</name>
<dbReference type="Proteomes" id="UP000245708">
    <property type="component" value="Unassembled WGS sequence"/>
</dbReference>
<sequence>MAFDIFGGCLFQSGSLVYWGELGYVSHDSQFINFPAFSIKGILELRGRVGYATGRLPVSASIGYARQEYADAFSPLSIDMDGITDRLGVEYAVTDRVFMGLEYVVRDIERTDPFPSQMGVEAESIRSSWVVLRF</sequence>
<proteinExistence type="predicted"/>
<evidence type="ECO:0000313" key="2">
    <source>
        <dbReference type="Proteomes" id="UP000245708"/>
    </source>
</evidence>